<evidence type="ECO:0000256" key="3">
    <source>
        <dbReference type="ARBA" id="ARBA00022670"/>
    </source>
</evidence>
<feature type="active site" description="Charge relay system" evidence="8 9">
    <location>
        <position position="619"/>
    </location>
</feature>
<keyword evidence="5 9" id="KW-0378">Hydrolase</keyword>
<evidence type="ECO:0000256" key="1">
    <source>
        <dbReference type="ARBA" id="ARBA00004613"/>
    </source>
</evidence>
<evidence type="ECO:0000313" key="16">
    <source>
        <dbReference type="RefSeq" id="XP_021837258.1"/>
    </source>
</evidence>
<dbReference type="PROSITE" id="PS00138">
    <property type="entry name" value="SUBTILASE_SER"/>
    <property type="match status" value="1"/>
</dbReference>
<dbReference type="Pfam" id="PF17766">
    <property type="entry name" value="fn3_6"/>
    <property type="match status" value="1"/>
</dbReference>
<feature type="chain" id="PRO_5040245581" evidence="11">
    <location>
        <begin position="23"/>
        <end position="843"/>
    </location>
</feature>
<dbReference type="InterPro" id="IPR034197">
    <property type="entry name" value="Peptidases_S8_3"/>
</dbReference>
<dbReference type="InterPro" id="IPR023827">
    <property type="entry name" value="Peptidase_S8_Asp-AS"/>
</dbReference>
<dbReference type="InterPro" id="IPR041469">
    <property type="entry name" value="Subtilisin-like_FN3"/>
</dbReference>
<sequence>MGTNKLNVLQLMLLFLVGVALCQNDTDEVSGIYIVTLKQAPSAHLFFNELSQNHRIGLKKHPHSTKSNTFHKLRNVSRSDPYYGSYISRVHDSLLRRVLRGQKYLKLYSYHYLINGFAVLVTPEQADKLSRRREVANVVLDFSVRTDTTHTPEFLGLPEGAWPQEGGYDSAGEGIVIGLVDTGIDPTHPSFSDSIEANAYPVPQHFSGICEVTRDFPSGSCNRKLVGARHFAASAITRGIFNYSKDYASPFDGDGHGTHTASIASGNHGIPVVVSGHLFGNASGMAPRSHVAIYKALYKGFGGFAADVVAAIDQAAQDGVDIISLSITPNRRPPGVATFFNPIDMALLTAVKAGIFVVQAAGNTGPAPRSVSSFSPWIFTVGAASHDRVYNNLISLGNNVTLSGAGLASGTNDTMYTLISAAHAMCNDTGAPTDMYIGECQDPSTLNPDLVAGNLLICSYSVRFVLGVSTIKQALQTAKNLSAAGVVFYLDPFVLGFQINPTPMDIPGIIIPSANDSKVLLQYYNSSLVRDGTTKKIVKFGAVASISGGLEPDFSYSAPKVMYYSARGPDPEDNSFDNADILKPNLVAPGNSIWGAWSSLGTDSTEFQGEEFAMMSGTSMAAPHVAGLAALIKKKFPGFSPAAIASALSTTASLHDKNGGPIMAQRAYSNPDVNQSPATAFDMGSGFVNATAALDPGLIFDSSYDDLISFLCGINGSAPVVLNYTGQTCDGVSTMRGSDLNLPSITIGKLNQTREVNRTVLNVGVNETFRVGWSAPFGVSLKIMPTHFFIAAGEKQVLTVSLNATRNDTAASYGRIGLFGDQGHIINIPLSVIYKFLYNVSSY</sequence>
<dbReference type="Gene3D" id="3.50.30.30">
    <property type="match status" value="1"/>
</dbReference>
<dbReference type="PROSITE" id="PS51892">
    <property type="entry name" value="SUBTILASE"/>
    <property type="match status" value="1"/>
</dbReference>
<evidence type="ECO:0000256" key="9">
    <source>
        <dbReference type="PROSITE-ProRule" id="PRU01240"/>
    </source>
</evidence>
<dbReference type="GO" id="GO:0005576">
    <property type="term" value="C:extracellular region"/>
    <property type="evidence" value="ECO:0000318"/>
    <property type="project" value="GO_Central"/>
</dbReference>
<dbReference type="GeneID" id="110776993"/>
<comment type="similarity">
    <text evidence="2 9 10">Belongs to the peptidase S8 family.</text>
</comment>
<dbReference type="InterPro" id="IPR036852">
    <property type="entry name" value="Peptidase_S8/S53_dom_sf"/>
</dbReference>
<evidence type="ECO:0000256" key="2">
    <source>
        <dbReference type="ARBA" id="ARBA00011073"/>
    </source>
</evidence>
<dbReference type="Pfam" id="PF05922">
    <property type="entry name" value="Inhibitor_I9"/>
    <property type="match status" value="1"/>
</dbReference>
<evidence type="ECO:0000256" key="7">
    <source>
        <dbReference type="ARBA" id="ARBA00023180"/>
    </source>
</evidence>
<dbReference type="RefSeq" id="XP_021837258.1">
    <property type="nucleotide sequence ID" value="XM_021981566.2"/>
</dbReference>
<organism evidence="15 16">
    <name type="scientific">Spinacia oleracea</name>
    <name type="common">Spinach</name>
    <dbReference type="NCBI Taxonomy" id="3562"/>
    <lineage>
        <taxon>Eukaryota</taxon>
        <taxon>Viridiplantae</taxon>
        <taxon>Streptophyta</taxon>
        <taxon>Embryophyta</taxon>
        <taxon>Tracheophyta</taxon>
        <taxon>Spermatophyta</taxon>
        <taxon>Magnoliopsida</taxon>
        <taxon>eudicotyledons</taxon>
        <taxon>Gunneridae</taxon>
        <taxon>Pentapetalae</taxon>
        <taxon>Caryophyllales</taxon>
        <taxon>Chenopodiaceae</taxon>
        <taxon>Chenopodioideae</taxon>
        <taxon>Anserineae</taxon>
        <taxon>Spinacia</taxon>
    </lineage>
</organism>
<keyword evidence="6 9" id="KW-0720">Serine protease</keyword>
<dbReference type="FunFam" id="3.40.50.200:FF:000006">
    <property type="entry name" value="Subtilisin-like protease SBT1.5"/>
    <property type="match status" value="1"/>
</dbReference>
<proteinExistence type="inferred from homology"/>
<feature type="domain" description="Peptidase S8/S53" evidence="12">
    <location>
        <begin position="172"/>
        <end position="657"/>
    </location>
</feature>
<dbReference type="InterPro" id="IPR023828">
    <property type="entry name" value="Peptidase_S8_Ser-AS"/>
</dbReference>
<evidence type="ECO:0000259" key="13">
    <source>
        <dbReference type="Pfam" id="PF05922"/>
    </source>
</evidence>
<feature type="signal peptide" evidence="11">
    <location>
        <begin position="1"/>
        <end position="22"/>
    </location>
</feature>
<feature type="domain" description="Inhibitor I9" evidence="13">
    <location>
        <begin position="33"/>
        <end position="146"/>
    </location>
</feature>
<feature type="active site" description="Charge relay system" evidence="8 9">
    <location>
        <position position="181"/>
    </location>
</feature>
<evidence type="ECO:0000259" key="14">
    <source>
        <dbReference type="Pfam" id="PF17766"/>
    </source>
</evidence>
<dbReference type="AlphaFoldDB" id="A0A9R0HUU6"/>
<name>A0A9R0HUU6_SPIOL</name>
<dbReference type="InterPro" id="IPR000209">
    <property type="entry name" value="Peptidase_S8/S53_dom"/>
</dbReference>
<feature type="domain" description="Subtilisin-like protease fibronectin type-III" evidence="14">
    <location>
        <begin position="739"/>
        <end position="832"/>
    </location>
</feature>
<dbReference type="KEGG" id="soe:110776993"/>
<dbReference type="CDD" id="cd02120">
    <property type="entry name" value="PA_subtilisin_like"/>
    <property type="match status" value="1"/>
</dbReference>
<evidence type="ECO:0000256" key="10">
    <source>
        <dbReference type="RuleBase" id="RU003355"/>
    </source>
</evidence>
<dbReference type="Gene3D" id="3.40.50.200">
    <property type="entry name" value="Peptidase S8/S53 domain"/>
    <property type="match status" value="1"/>
</dbReference>
<dbReference type="GO" id="GO:0006508">
    <property type="term" value="P:proteolysis"/>
    <property type="evidence" value="ECO:0007669"/>
    <property type="project" value="UniProtKB-KW"/>
</dbReference>
<evidence type="ECO:0000313" key="15">
    <source>
        <dbReference type="Proteomes" id="UP000813463"/>
    </source>
</evidence>
<evidence type="ECO:0000256" key="6">
    <source>
        <dbReference type="ARBA" id="ARBA00022825"/>
    </source>
</evidence>
<evidence type="ECO:0000256" key="4">
    <source>
        <dbReference type="ARBA" id="ARBA00022729"/>
    </source>
</evidence>
<keyword evidence="4 11" id="KW-0732">Signal</keyword>
<evidence type="ECO:0000259" key="12">
    <source>
        <dbReference type="Pfam" id="PF00082"/>
    </source>
</evidence>
<protein>
    <submittedName>
        <fullName evidence="16">Subtilisin-like protease SBT2.3</fullName>
    </submittedName>
</protein>
<evidence type="ECO:0000256" key="8">
    <source>
        <dbReference type="PIRSR" id="PIRSR615500-1"/>
    </source>
</evidence>
<dbReference type="Gene3D" id="3.30.70.80">
    <property type="entry name" value="Peptidase S8 propeptide/proteinase inhibitor I9"/>
    <property type="match status" value="1"/>
</dbReference>
<reference evidence="15" key="1">
    <citation type="journal article" date="2021" name="Nat. Commun.">
        <title>Genomic analyses provide insights into spinach domestication and the genetic basis of agronomic traits.</title>
        <authorList>
            <person name="Cai X."/>
            <person name="Sun X."/>
            <person name="Xu C."/>
            <person name="Sun H."/>
            <person name="Wang X."/>
            <person name="Ge C."/>
            <person name="Zhang Z."/>
            <person name="Wang Q."/>
            <person name="Fei Z."/>
            <person name="Jiao C."/>
            <person name="Wang Q."/>
        </authorList>
    </citation>
    <scope>NUCLEOTIDE SEQUENCE [LARGE SCALE GENOMIC DNA]</scope>
    <source>
        <strain evidence="15">cv. Varoflay</strain>
    </source>
</reference>
<dbReference type="PROSITE" id="PS00136">
    <property type="entry name" value="SUBTILASE_ASP"/>
    <property type="match status" value="1"/>
</dbReference>
<dbReference type="Pfam" id="PF00082">
    <property type="entry name" value="Peptidase_S8"/>
    <property type="match status" value="1"/>
</dbReference>
<dbReference type="InterPro" id="IPR037045">
    <property type="entry name" value="S8pro/Inhibitor_I9_sf"/>
</dbReference>
<comment type="subcellular location">
    <subcellularLocation>
        <location evidence="1">Secreted</location>
    </subcellularLocation>
</comment>
<dbReference type="GO" id="GO:0004252">
    <property type="term" value="F:serine-type endopeptidase activity"/>
    <property type="evidence" value="ECO:0000318"/>
    <property type="project" value="GO_Central"/>
</dbReference>
<dbReference type="Gene3D" id="2.60.40.2310">
    <property type="match status" value="1"/>
</dbReference>
<evidence type="ECO:0000256" key="5">
    <source>
        <dbReference type="ARBA" id="ARBA00022801"/>
    </source>
</evidence>
<keyword evidence="3 9" id="KW-0645">Protease</keyword>
<feature type="active site" description="Charge relay system" evidence="8 9">
    <location>
        <position position="256"/>
    </location>
</feature>
<accession>A0A9R0HUU6</accession>
<dbReference type="PRINTS" id="PR00723">
    <property type="entry name" value="SUBTILISIN"/>
</dbReference>
<dbReference type="InterPro" id="IPR015500">
    <property type="entry name" value="Peptidase_S8_subtilisin-rel"/>
</dbReference>
<keyword evidence="7" id="KW-0325">Glycoprotein</keyword>
<dbReference type="InterPro" id="IPR010259">
    <property type="entry name" value="S8pro/Inhibitor_I9"/>
</dbReference>
<dbReference type="Proteomes" id="UP000813463">
    <property type="component" value="Chromosome 3"/>
</dbReference>
<dbReference type="SUPFAM" id="SSF52743">
    <property type="entry name" value="Subtilisin-like"/>
    <property type="match status" value="1"/>
</dbReference>
<gene>
    <name evidence="16" type="primary">LOC110776993</name>
</gene>
<keyword evidence="15" id="KW-1185">Reference proteome</keyword>
<dbReference type="OrthoDB" id="206201at2759"/>
<reference evidence="16" key="2">
    <citation type="submission" date="2025-08" db="UniProtKB">
        <authorList>
            <consortium name="RefSeq"/>
        </authorList>
    </citation>
    <scope>IDENTIFICATION</scope>
    <source>
        <tissue evidence="16">Leaf</tissue>
    </source>
</reference>
<dbReference type="CDD" id="cd04852">
    <property type="entry name" value="Peptidases_S8_3"/>
    <property type="match status" value="1"/>
</dbReference>
<dbReference type="InterPro" id="IPR045051">
    <property type="entry name" value="SBT"/>
</dbReference>
<dbReference type="PANTHER" id="PTHR10795">
    <property type="entry name" value="PROPROTEIN CONVERTASE SUBTILISIN/KEXIN"/>
    <property type="match status" value="1"/>
</dbReference>
<evidence type="ECO:0000256" key="11">
    <source>
        <dbReference type="SAM" id="SignalP"/>
    </source>
</evidence>